<name>A0A9N9RGI7_9NEOP</name>
<dbReference type="OrthoDB" id="444338at2759"/>
<reference evidence="2" key="2">
    <citation type="submission" date="2022-10" db="EMBL/GenBank/DDBJ databases">
        <authorList>
            <consortium name="ENA_rothamsted_submissions"/>
            <consortium name="culmorum"/>
            <person name="King R."/>
        </authorList>
    </citation>
    <scope>NUCLEOTIDE SEQUENCE</scope>
</reference>
<dbReference type="EMBL" id="OU893340">
    <property type="protein sequence ID" value="CAG9796369.1"/>
    <property type="molecule type" value="Genomic_DNA"/>
</dbReference>
<dbReference type="InterPro" id="IPR036770">
    <property type="entry name" value="Ankyrin_rpt-contain_sf"/>
</dbReference>
<evidence type="ECO:0000313" key="2">
    <source>
        <dbReference type="EMBL" id="CAG9796369.1"/>
    </source>
</evidence>
<evidence type="ECO:0000256" key="1">
    <source>
        <dbReference type="SAM" id="MobiDB-lite"/>
    </source>
</evidence>
<dbReference type="Gene3D" id="1.25.40.20">
    <property type="entry name" value="Ankyrin repeat-containing domain"/>
    <property type="match status" value="1"/>
</dbReference>
<feature type="region of interest" description="Disordered" evidence="1">
    <location>
        <begin position="270"/>
        <end position="306"/>
    </location>
</feature>
<proteinExistence type="predicted"/>
<dbReference type="AlphaFoldDB" id="A0A9N9RGI7"/>
<gene>
    <name evidence="2" type="ORF">DIATSA_LOCUS13562</name>
</gene>
<organism evidence="2 3">
    <name type="scientific">Diatraea saccharalis</name>
    <name type="common">sugarcane borer</name>
    <dbReference type="NCBI Taxonomy" id="40085"/>
    <lineage>
        <taxon>Eukaryota</taxon>
        <taxon>Metazoa</taxon>
        <taxon>Ecdysozoa</taxon>
        <taxon>Arthropoda</taxon>
        <taxon>Hexapoda</taxon>
        <taxon>Insecta</taxon>
        <taxon>Pterygota</taxon>
        <taxon>Neoptera</taxon>
        <taxon>Endopterygota</taxon>
        <taxon>Lepidoptera</taxon>
        <taxon>Glossata</taxon>
        <taxon>Ditrysia</taxon>
        <taxon>Pyraloidea</taxon>
        <taxon>Crambidae</taxon>
        <taxon>Crambinae</taxon>
        <taxon>Diatraea</taxon>
    </lineage>
</organism>
<dbReference type="InterPro" id="IPR053064">
    <property type="entry name" value="Ankyrin-MYND_domain-protein"/>
</dbReference>
<dbReference type="InterPro" id="IPR002110">
    <property type="entry name" value="Ankyrin_rpt"/>
</dbReference>
<dbReference type="Proteomes" id="UP001153714">
    <property type="component" value="Chromosome 9"/>
</dbReference>
<sequence length="480" mass="54380">MWQGNEKDDTSLDSSEKQKEEKLSRVMLTILQLLADGANPKLVTCPHSAIFTAIMSGCPNLIEHLVNYGADINELYPMVFGYTPLDLAVSRPLSFENLEMVKVVLKCGGLPNHRLNYEETTSLNSPEIELHGPSLLHAVLAKQPENEVQEEIQHSLLEVLLDYGCNPIVQFKGRSALEIAMTKNMRLLNVFIENRTTNLNSIINDGNQSLLVKFFSMPFFKNIASADRVQTLTNLLLFGADPLLECRNGEDRFPNIFVFAKKTLTDLENIPSKSPATNSPNKADSKKVKEDPKKPKKEQLSTKPSGKMITDDVGDYKQAIDLIVECARLLHVRWLQAKLTRDLVEIIVNKTKILATTKLTADEKYSIELTVCRLLKERKMTSKLKASEMKWKRPYVQPELTPKTEELKFNVCFECALPFDEEKIECMSCKLVAFCSIECIKTNIGRANCHPCSEYIKRIYFSTPSESDNLNFDNDYLLSK</sequence>
<dbReference type="PANTHER" id="PTHR15897:SF2">
    <property type="entry name" value="ANKYRIN REPEAT AND MYND DOMAIN-CONTAINING PROTEIN 1"/>
    <property type="match status" value="1"/>
</dbReference>
<dbReference type="SMART" id="SM00248">
    <property type="entry name" value="ANK"/>
    <property type="match status" value="4"/>
</dbReference>
<reference evidence="2" key="1">
    <citation type="submission" date="2021-12" db="EMBL/GenBank/DDBJ databases">
        <authorList>
            <person name="King R."/>
        </authorList>
    </citation>
    <scope>NUCLEOTIDE SEQUENCE</scope>
</reference>
<dbReference type="SUPFAM" id="SSF48403">
    <property type="entry name" value="Ankyrin repeat"/>
    <property type="match status" value="1"/>
</dbReference>
<protein>
    <submittedName>
        <fullName evidence="2">Uncharacterized protein</fullName>
    </submittedName>
</protein>
<evidence type="ECO:0000313" key="3">
    <source>
        <dbReference type="Proteomes" id="UP001153714"/>
    </source>
</evidence>
<feature type="compositionally biased region" description="Polar residues" evidence="1">
    <location>
        <begin position="271"/>
        <end position="281"/>
    </location>
</feature>
<keyword evidence="3" id="KW-1185">Reference proteome</keyword>
<dbReference type="Pfam" id="PF12796">
    <property type="entry name" value="Ank_2"/>
    <property type="match status" value="1"/>
</dbReference>
<accession>A0A9N9RGI7</accession>
<dbReference type="PANTHER" id="PTHR15897">
    <property type="entry name" value="ANKYRIN REPEAT AND MYND DOMAIN PROTEIN 1"/>
    <property type="match status" value="1"/>
</dbReference>
<feature type="compositionally biased region" description="Basic and acidic residues" evidence="1">
    <location>
        <begin position="283"/>
        <end position="300"/>
    </location>
</feature>